<evidence type="ECO:0000256" key="6">
    <source>
        <dbReference type="ARBA" id="ARBA00044805"/>
    </source>
</evidence>
<dbReference type="PANTHER" id="PTHR13255">
    <property type="entry name" value="ATAXIN-10"/>
    <property type="match status" value="1"/>
</dbReference>
<sequence>MARDLELHAAKVRKAHAVFIRLVLPPYTIHFKSPSYMREATLSLLDTKVCKETLKATASNTAVRHAIGTDAKFWPDLIALLRAAIPSLERRSFTTWDPSGVDYESTSGALIASHYPHLWKDLERLNDLISISRNCLTVGPEAQDLAAESRVDDEIFRLINCCVRVTARGYDGEAGTGEEEKWQWVVNAYKKLLITSLQFLNNFVAQNERRKLMLWISLFDHAASINGVEGTLGPNREEEELARPEPEPPVNAEDVLIAYGSLGNETLDLTGAEKFYPYPDEEGKPFVPVPSWIKQLADEGRWEGNGYVYFCRRLQPNAIELFKHHRVGGAGAADVREKWMSIYEEAARKYREDWDAWEARQMVARSLLQTAPGVNGQSKDIERDLGILESELAEKMQNDRVPVESIQPPTYTADGTIRFSNAANKGAIEDDMKMLFTADAGAKILESGKAELLKRLEGYAAPPADPSRLPPPLGPGAVRTARSDPAINPEERMRSRSRSPLSGSTAAAAPSAGQNINGSHRVPSAEARVEEPEPDYIPPSDEELDEEDDEEEEEDDGDEEGDEEEEEEDDESEAEDDEEEDYPGSTEDGRGLLTDVPLILGPSEIEVLPMLIMSGIVSPPINSPGNPSHLSEDERNAITNMHTVRTHLLLSQSNGRNLLRELLIFVAAWDLREEELYFKFMVKIMEAILKNGLMPYAYHAFRDRSRSKDIISPAQAVIMKLLTCIFRGRGDGTKNGGSSGRAVSGRGKEHSTHPSGQNRADAEDTPKGQPTRVDLHILNFIFTEFRQHIIPQTCALIFLQGQIHAGRASPEDFPLNLWDMERMYEGVYQYLEFFAVLTEEGLWKGILGEWEMASELVTLLRELEGGVGGMGYGRGGPIGGGGVGQGARRAGSGYVGQTLAHQGTAPVQTQQRSLSADAAIPGTQTPSSTQQASANGGQQPEKIVAVERPFDVNVNPPQSNATTLPPLTSMTAGTSQDLFEPEHPLAYPEDSNHGPTIPPLTPSATQLPNPTSSQHLPPPPAPPPLHAVADQDEPSDFEWRNLKKLTVLVLSSLVWKNRSVQDQVRRYGGLEALVSCCRVDESNPYIREHAIMCLRFAVEGCEENGEVIRELAGNQRHALLGDVRLGSSIRRDAGTGVVEGGRVTVEDANSTHFPAGRSTDIFQQGRQGIDELVPKEILESSGYETFVDSKGNVGLRRKDGKAPSFLAAPTGLSLDVAPGPPTTSGSASASTGAGVSKTSTAPSARGFMGSAAGISSAAMMTKLTAEKAAELMQSALRELPLGGVDVGEVLNGERGRREGLERGGGR</sequence>
<feature type="region of interest" description="Disordered" evidence="7">
    <location>
        <begin position="1216"/>
        <end position="1246"/>
    </location>
</feature>
<name>A0A9W7SS51_9PEZI</name>
<keyword evidence="10" id="KW-1185">Reference proteome</keyword>
<evidence type="ECO:0000256" key="5">
    <source>
        <dbReference type="ARBA" id="ARBA00044801"/>
    </source>
</evidence>
<dbReference type="Pfam" id="PF09759">
    <property type="entry name" value="Atx10homo_assoc"/>
    <property type="match status" value="1"/>
</dbReference>
<dbReference type="InterPro" id="IPR016024">
    <property type="entry name" value="ARM-type_fold"/>
</dbReference>
<comment type="similarity">
    <text evidence="1">Belongs to the ataxin-10 family.</text>
</comment>
<feature type="compositionally biased region" description="Pro residues" evidence="7">
    <location>
        <begin position="463"/>
        <end position="474"/>
    </location>
</feature>
<evidence type="ECO:0000256" key="3">
    <source>
        <dbReference type="ARBA" id="ARBA00023306"/>
    </source>
</evidence>
<organism evidence="9 10">
    <name type="scientific">Teratosphaeria destructans</name>
    <dbReference type="NCBI Taxonomy" id="418781"/>
    <lineage>
        <taxon>Eukaryota</taxon>
        <taxon>Fungi</taxon>
        <taxon>Dikarya</taxon>
        <taxon>Ascomycota</taxon>
        <taxon>Pezizomycotina</taxon>
        <taxon>Dothideomycetes</taxon>
        <taxon>Dothideomycetidae</taxon>
        <taxon>Mycosphaerellales</taxon>
        <taxon>Teratosphaeriaceae</taxon>
        <taxon>Teratosphaeria</taxon>
    </lineage>
</organism>
<dbReference type="EMBL" id="RIBY02001872">
    <property type="protein sequence ID" value="KAH9827505.1"/>
    <property type="molecule type" value="Genomic_DNA"/>
</dbReference>
<reference evidence="9 10" key="1">
    <citation type="journal article" date="2018" name="IMA Fungus">
        <title>IMA Genome-F 10: Nine draft genome sequences of Claviceps purpurea s.lat., including C. arundinis, C. humidiphila, and C. cf. spartinae, pseudomolecules for the pitch canker pathogen Fusarium circinatum, draft genome of Davidsoniella eucalypti, Grosmannia galeiformis, Quambalaria eucalypti, and Teratosphaeria destructans.</title>
        <authorList>
            <person name="Wingfield B.D."/>
            <person name="Liu M."/>
            <person name="Nguyen H.D."/>
            <person name="Lane F.A."/>
            <person name="Morgan S.W."/>
            <person name="De Vos L."/>
            <person name="Wilken P.M."/>
            <person name="Duong T.A."/>
            <person name="Aylward J."/>
            <person name="Coetzee M.P."/>
            <person name="Dadej K."/>
            <person name="De Beer Z.W."/>
            <person name="Findlay W."/>
            <person name="Havenga M."/>
            <person name="Kolarik M."/>
            <person name="Menzies J.G."/>
            <person name="Naidoo K."/>
            <person name="Pochopski O."/>
            <person name="Shoukouhi P."/>
            <person name="Santana Q.C."/>
            <person name="Seifert K.A."/>
            <person name="Soal N."/>
            <person name="Steenkamp E.T."/>
            <person name="Tatham C.T."/>
            <person name="van der Nest M.A."/>
            <person name="Wingfield M.J."/>
        </authorList>
    </citation>
    <scope>NUCLEOTIDE SEQUENCE [LARGE SCALE GENOMIC DNA]</scope>
    <source>
        <strain evidence="9">CMW44962</strain>
    </source>
</reference>
<keyword evidence="2" id="KW-0132">Cell division</keyword>
<feature type="compositionally biased region" description="Low complexity" evidence="7">
    <location>
        <begin position="1222"/>
        <end position="1246"/>
    </location>
</feature>
<proteinExistence type="inferred from homology"/>
<dbReference type="SUPFAM" id="SSF48371">
    <property type="entry name" value="ARM repeat"/>
    <property type="match status" value="1"/>
</dbReference>
<gene>
    <name evidence="9" type="ORF">Tdes44962_MAKER09684</name>
</gene>
<feature type="compositionally biased region" description="Low complexity" evidence="7">
    <location>
        <begin position="498"/>
        <end position="513"/>
    </location>
</feature>
<feature type="region of interest" description="Disordered" evidence="7">
    <location>
        <begin position="460"/>
        <end position="594"/>
    </location>
</feature>
<dbReference type="OrthoDB" id="379794at2759"/>
<feature type="compositionally biased region" description="Acidic residues" evidence="7">
    <location>
        <begin position="540"/>
        <end position="582"/>
    </location>
</feature>
<feature type="region of interest" description="Disordered" evidence="7">
    <location>
        <begin position="732"/>
        <end position="769"/>
    </location>
</feature>
<feature type="region of interest" description="Disordered" evidence="7">
    <location>
        <begin position="952"/>
        <end position="1033"/>
    </location>
</feature>
<comment type="function">
    <text evidence="4">May play a role in the regulation of cytokinesis.</text>
</comment>
<dbReference type="PANTHER" id="PTHR13255:SF0">
    <property type="entry name" value="ATAXIN-10"/>
    <property type="match status" value="1"/>
</dbReference>
<evidence type="ECO:0000256" key="7">
    <source>
        <dbReference type="SAM" id="MobiDB-lite"/>
    </source>
</evidence>
<dbReference type="Gene3D" id="1.25.10.10">
    <property type="entry name" value="Leucine-rich Repeat Variant"/>
    <property type="match status" value="1"/>
</dbReference>
<evidence type="ECO:0000313" key="10">
    <source>
        <dbReference type="Proteomes" id="UP001138500"/>
    </source>
</evidence>
<feature type="compositionally biased region" description="Pro residues" evidence="7">
    <location>
        <begin position="1016"/>
        <end position="1025"/>
    </location>
</feature>
<evidence type="ECO:0000256" key="1">
    <source>
        <dbReference type="ARBA" id="ARBA00008384"/>
    </source>
</evidence>
<feature type="compositionally biased region" description="Polar residues" evidence="7">
    <location>
        <begin position="1002"/>
        <end position="1014"/>
    </location>
</feature>
<protein>
    <recommendedName>
        <fullName evidence="5">Ataxin-10 homolog</fullName>
    </recommendedName>
    <alternativeName>
        <fullName evidence="6">Copper transport protein 86</fullName>
    </alternativeName>
</protein>
<dbReference type="Proteomes" id="UP001138500">
    <property type="component" value="Unassembled WGS sequence"/>
</dbReference>
<dbReference type="InterPro" id="IPR011989">
    <property type="entry name" value="ARM-like"/>
</dbReference>
<evidence type="ECO:0000313" key="9">
    <source>
        <dbReference type="EMBL" id="KAH9827505.1"/>
    </source>
</evidence>
<feature type="compositionally biased region" description="Polar residues" evidence="7">
    <location>
        <begin position="955"/>
        <end position="977"/>
    </location>
</feature>
<dbReference type="GO" id="GO:0051301">
    <property type="term" value="P:cell division"/>
    <property type="evidence" value="ECO:0007669"/>
    <property type="project" value="UniProtKB-KW"/>
</dbReference>
<feature type="compositionally biased region" description="Polar residues" evidence="7">
    <location>
        <begin position="922"/>
        <end position="938"/>
    </location>
</feature>
<keyword evidence="3" id="KW-0131">Cell cycle</keyword>
<accession>A0A9W7SS51</accession>
<reference evidence="9 10" key="2">
    <citation type="journal article" date="2021" name="Curr. Genet.">
        <title>Genetic response to nitrogen starvation in the aggressive Eucalyptus foliar pathogen Teratosphaeria destructans.</title>
        <authorList>
            <person name="Havenga M."/>
            <person name="Wingfield B.D."/>
            <person name="Wingfield M.J."/>
            <person name="Dreyer L.L."/>
            <person name="Roets F."/>
            <person name="Aylward J."/>
        </authorList>
    </citation>
    <scope>NUCLEOTIDE SEQUENCE [LARGE SCALE GENOMIC DNA]</scope>
    <source>
        <strain evidence="9">CMW44962</strain>
    </source>
</reference>
<feature type="domain" description="Ataxin-10" evidence="8">
    <location>
        <begin position="1043"/>
        <end position="1114"/>
    </location>
</feature>
<dbReference type="InterPro" id="IPR051374">
    <property type="entry name" value="Ataxin-10/CTR86_families"/>
</dbReference>
<evidence type="ECO:0000256" key="4">
    <source>
        <dbReference type="ARBA" id="ARBA00044746"/>
    </source>
</evidence>
<dbReference type="GO" id="GO:0005829">
    <property type="term" value="C:cytosol"/>
    <property type="evidence" value="ECO:0007669"/>
    <property type="project" value="TreeGrafter"/>
</dbReference>
<feature type="region of interest" description="Disordered" evidence="7">
    <location>
        <begin position="919"/>
        <end position="939"/>
    </location>
</feature>
<evidence type="ECO:0000259" key="8">
    <source>
        <dbReference type="Pfam" id="PF09759"/>
    </source>
</evidence>
<dbReference type="InterPro" id="IPR019156">
    <property type="entry name" value="Ataxin-10_domain"/>
</dbReference>
<comment type="caution">
    <text evidence="9">The sequence shown here is derived from an EMBL/GenBank/DDBJ whole genome shotgun (WGS) entry which is preliminary data.</text>
</comment>
<evidence type="ECO:0000256" key="2">
    <source>
        <dbReference type="ARBA" id="ARBA00022618"/>
    </source>
</evidence>